<dbReference type="AlphaFoldDB" id="A0A9N9LQ51"/>
<dbReference type="SMART" id="SM00906">
    <property type="entry name" value="Fungal_trans"/>
    <property type="match status" value="1"/>
</dbReference>
<accession>A0A9N9LQ51</accession>
<keyword evidence="5" id="KW-0238">DNA-binding</keyword>
<proteinExistence type="predicted"/>
<dbReference type="InterPro" id="IPR052202">
    <property type="entry name" value="Yeast_MetPath_Reg"/>
</dbReference>
<keyword evidence="4" id="KW-0805">Transcription regulation</keyword>
<keyword evidence="2" id="KW-0479">Metal-binding</keyword>
<feature type="domain" description="Xylanolytic transcriptional activator regulatory" evidence="9">
    <location>
        <begin position="338"/>
        <end position="412"/>
    </location>
</feature>
<keyword evidence="7" id="KW-0539">Nucleus</keyword>
<dbReference type="CDD" id="cd14723">
    <property type="entry name" value="ZIP_Ppr1"/>
    <property type="match status" value="1"/>
</dbReference>
<dbReference type="GO" id="GO:0043565">
    <property type="term" value="F:sequence-specific DNA binding"/>
    <property type="evidence" value="ECO:0007669"/>
    <property type="project" value="TreeGrafter"/>
</dbReference>
<dbReference type="GO" id="GO:0008270">
    <property type="term" value="F:zinc ion binding"/>
    <property type="evidence" value="ECO:0007669"/>
    <property type="project" value="InterPro"/>
</dbReference>
<keyword evidence="11" id="KW-1185">Reference proteome</keyword>
<dbReference type="InterPro" id="IPR007219">
    <property type="entry name" value="XnlR_reg_dom"/>
</dbReference>
<dbReference type="Gene3D" id="4.10.240.10">
    <property type="entry name" value="Zn(2)-C6 fungal-type DNA-binding domain"/>
    <property type="match status" value="1"/>
</dbReference>
<dbReference type="PANTHER" id="PTHR47782">
    <property type="entry name" value="ZN(II)2CYS6 TRANSCRIPTION FACTOR (EUROFUNG)-RELATED"/>
    <property type="match status" value="1"/>
</dbReference>
<dbReference type="CDD" id="cd00067">
    <property type="entry name" value="GAL4"/>
    <property type="match status" value="1"/>
</dbReference>
<evidence type="ECO:0000256" key="4">
    <source>
        <dbReference type="ARBA" id="ARBA00023015"/>
    </source>
</evidence>
<comment type="caution">
    <text evidence="10">The sequence shown here is derived from an EMBL/GenBank/DDBJ whole genome shotgun (WGS) entry which is preliminary data.</text>
</comment>
<evidence type="ECO:0000256" key="5">
    <source>
        <dbReference type="ARBA" id="ARBA00023125"/>
    </source>
</evidence>
<evidence type="ECO:0000256" key="6">
    <source>
        <dbReference type="ARBA" id="ARBA00023163"/>
    </source>
</evidence>
<dbReference type="GO" id="GO:0005634">
    <property type="term" value="C:nucleus"/>
    <property type="evidence" value="ECO:0007669"/>
    <property type="project" value="UniProtKB-SubCell"/>
</dbReference>
<dbReference type="OrthoDB" id="5319458at2759"/>
<comment type="subcellular location">
    <subcellularLocation>
        <location evidence="1">Nucleus</location>
    </subcellularLocation>
</comment>
<gene>
    <name evidence="10" type="ORF">HYALB_00009193</name>
</gene>
<evidence type="ECO:0000256" key="7">
    <source>
        <dbReference type="ARBA" id="ARBA00023242"/>
    </source>
</evidence>
<dbReference type="GO" id="GO:0045944">
    <property type="term" value="P:positive regulation of transcription by RNA polymerase II"/>
    <property type="evidence" value="ECO:0007669"/>
    <property type="project" value="TreeGrafter"/>
</dbReference>
<sequence>MRKCKAETFYYSINPPFATRLELKKDGSTTTQLGRYTSVEGIKTSFSLLKMSLCENKGLIFSPNLTIWKLTSKKCDGKLPACTACEKSGRALECSSANDQFAKGKERSYVASLESRVEKLERKLTYARSRKASVAMHDFDLPVAVPDRKDSLATIRAAIHGKAARKRELADVNELVSDFGFLSVNATTRDFESSTTNMTFGRLILAATVLETMPQPGAFQLPPRSAAMGLVQYYLDNIYSLFPAFSETALINALDAVYQENGRPVTDFENWLLYMVLAIGNTSQSRSNQDAYYTEGVTWVSRALQYADKVLVPGYVAQIQALILLVQYSMLDPAHFDSWQLIGFACRAVVDLGFHQDPPSEQQTDRVTLDMRRRIFYCAYALDRSISMVHARCFSFTDDSTAVNLPWIPETNAAVSDSLTGQHSIETAGLLFQLRYVQSSWYQELFQSSREPLQDPERYIWHICQEMKDWSESFPDTLKLSFKEFFDLELLYSYVYCLAPSCRTQTVSAYGKTLIFEYCIAYMQKLFPISKDPINKAFYTYHDALRVYFIGSQFLAVLMEDQDLLLNGVLPYIQTSPNAPAPPPLPPNTGVDSVERSINCVTHIKETLKTFGQRWDDSKALLTSFESQSESILSDLHLRKGRVNDFTRSSHSPPNYLPQPTYGHMRTLSSDDWAKSGNNATNQGVHGGYGRPQTGNGHGL</sequence>
<dbReference type="Proteomes" id="UP000701801">
    <property type="component" value="Unassembled WGS sequence"/>
</dbReference>
<evidence type="ECO:0000256" key="8">
    <source>
        <dbReference type="SAM" id="MobiDB-lite"/>
    </source>
</evidence>
<dbReference type="GO" id="GO:0006351">
    <property type="term" value="P:DNA-templated transcription"/>
    <property type="evidence" value="ECO:0007669"/>
    <property type="project" value="InterPro"/>
</dbReference>
<evidence type="ECO:0000256" key="3">
    <source>
        <dbReference type="ARBA" id="ARBA00022833"/>
    </source>
</evidence>
<name>A0A9N9LQ51_9HELO</name>
<dbReference type="InterPro" id="IPR036864">
    <property type="entry name" value="Zn2-C6_fun-type_DNA-bd_sf"/>
</dbReference>
<organism evidence="10 11">
    <name type="scientific">Hymenoscyphus albidus</name>
    <dbReference type="NCBI Taxonomy" id="595503"/>
    <lineage>
        <taxon>Eukaryota</taxon>
        <taxon>Fungi</taxon>
        <taxon>Dikarya</taxon>
        <taxon>Ascomycota</taxon>
        <taxon>Pezizomycotina</taxon>
        <taxon>Leotiomycetes</taxon>
        <taxon>Helotiales</taxon>
        <taxon>Helotiaceae</taxon>
        <taxon>Hymenoscyphus</taxon>
    </lineage>
</organism>
<dbReference type="GO" id="GO:0000981">
    <property type="term" value="F:DNA-binding transcription factor activity, RNA polymerase II-specific"/>
    <property type="evidence" value="ECO:0007669"/>
    <property type="project" value="InterPro"/>
</dbReference>
<evidence type="ECO:0000313" key="11">
    <source>
        <dbReference type="Proteomes" id="UP000701801"/>
    </source>
</evidence>
<feature type="compositionally biased region" description="Gly residues" evidence="8">
    <location>
        <begin position="685"/>
        <end position="700"/>
    </location>
</feature>
<dbReference type="CDD" id="cd12148">
    <property type="entry name" value="fungal_TF_MHR"/>
    <property type="match status" value="1"/>
</dbReference>
<evidence type="ECO:0000259" key="9">
    <source>
        <dbReference type="SMART" id="SM00906"/>
    </source>
</evidence>
<feature type="region of interest" description="Disordered" evidence="8">
    <location>
        <begin position="645"/>
        <end position="700"/>
    </location>
</feature>
<protein>
    <recommendedName>
        <fullName evidence="9">Xylanolytic transcriptional activator regulatory domain-containing protein</fullName>
    </recommendedName>
</protein>
<dbReference type="PANTHER" id="PTHR47782:SF2">
    <property type="entry name" value="TRANSCRIPTION FACTOR, PUTATIVE (AFU_ORTHOLOGUE AFUA_4G12570)-RELATED"/>
    <property type="match status" value="1"/>
</dbReference>
<dbReference type="EMBL" id="CAJVRM010000214">
    <property type="protein sequence ID" value="CAG8977322.1"/>
    <property type="molecule type" value="Genomic_DNA"/>
</dbReference>
<reference evidence="10" key="1">
    <citation type="submission" date="2021-07" db="EMBL/GenBank/DDBJ databases">
        <authorList>
            <person name="Durling M."/>
        </authorList>
    </citation>
    <scope>NUCLEOTIDE SEQUENCE</scope>
</reference>
<evidence type="ECO:0000256" key="2">
    <source>
        <dbReference type="ARBA" id="ARBA00022723"/>
    </source>
</evidence>
<evidence type="ECO:0000256" key="1">
    <source>
        <dbReference type="ARBA" id="ARBA00004123"/>
    </source>
</evidence>
<keyword evidence="6" id="KW-0804">Transcription</keyword>
<evidence type="ECO:0000313" key="10">
    <source>
        <dbReference type="EMBL" id="CAG8977322.1"/>
    </source>
</evidence>
<keyword evidence="3" id="KW-0862">Zinc</keyword>
<dbReference type="Pfam" id="PF04082">
    <property type="entry name" value="Fungal_trans"/>
    <property type="match status" value="1"/>
</dbReference>
<dbReference type="InterPro" id="IPR001138">
    <property type="entry name" value="Zn2Cys6_DnaBD"/>
</dbReference>